<evidence type="ECO:0000256" key="1">
    <source>
        <dbReference type="SAM" id="SignalP"/>
    </source>
</evidence>
<evidence type="ECO:0000313" key="3">
    <source>
        <dbReference type="Proteomes" id="UP000500857"/>
    </source>
</evidence>
<evidence type="ECO:0000313" key="2">
    <source>
        <dbReference type="EMBL" id="QIZ69909.1"/>
    </source>
</evidence>
<feature type="chain" id="PRO_5026348712" evidence="1">
    <location>
        <begin position="25"/>
        <end position="235"/>
    </location>
</feature>
<dbReference type="Proteomes" id="UP000500857">
    <property type="component" value="Chromosome"/>
</dbReference>
<keyword evidence="1" id="KW-0732">Signal</keyword>
<dbReference type="RefSeq" id="WP_168568066.1">
    <property type="nucleotide sequence ID" value="NZ_CP051167.1"/>
</dbReference>
<dbReference type="Pfam" id="PF06051">
    <property type="entry name" value="DUF928"/>
    <property type="match status" value="1"/>
</dbReference>
<dbReference type="EMBL" id="CP051167">
    <property type="protein sequence ID" value="QIZ69909.1"/>
    <property type="molecule type" value="Genomic_DNA"/>
</dbReference>
<keyword evidence="3" id="KW-1185">Reference proteome</keyword>
<dbReference type="InterPro" id="IPR010328">
    <property type="entry name" value="DUF928"/>
</dbReference>
<organism evidence="2 3">
    <name type="scientific">Oxynema aestuarii AP17</name>
    <dbReference type="NCBI Taxonomy" id="2064643"/>
    <lineage>
        <taxon>Bacteria</taxon>
        <taxon>Bacillati</taxon>
        <taxon>Cyanobacteriota</taxon>
        <taxon>Cyanophyceae</taxon>
        <taxon>Oscillatoriophycideae</taxon>
        <taxon>Oscillatoriales</taxon>
        <taxon>Oscillatoriaceae</taxon>
        <taxon>Oxynema</taxon>
        <taxon>Oxynema aestuarii</taxon>
    </lineage>
</organism>
<reference evidence="2 3" key="1">
    <citation type="submission" date="2020-04" db="EMBL/GenBank/DDBJ databases">
        <authorList>
            <person name="Basu S."/>
            <person name="Maruthanayagam V."/>
            <person name="Chakraborty S."/>
            <person name="Pramanik A."/>
            <person name="Mukherjee J."/>
            <person name="Brink B."/>
        </authorList>
    </citation>
    <scope>NUCLEOTIDE SEQUENCE [LARGE SCALE GENOMIC DNA]</scope>
    <source>
        <strain evidence="2 3">AP17</strain>
    </source>
</reference>
<gene>
    <name evidence="2" type="ORF">HCG48_04370</name>
</gene>
<dbReference type="AlphaFoldDB" id="A0A6H1TX24"/>
<feature type="signal peptide" evidence="1">
    <location>
        <begin position="1"/>
        <end position="24"/>
    </location>
</feature>
<dbReference type="KEGG" id="oxy:HCG48_04370"/>
<protein>
    <submittedName>
        <fullName evidence="2">DUF928 domain-containing protein</fullName>
    </submittedName>
</protein>
<accession>A0A6H1TX24</accession>
<name>A0A6H1TX24_9CYAN</name>
<sequence length="235" mass="26468">MIKYFKKYSCLAIAFTILSSIVSATIFVRADEQIVDFSGTGRPNEQTDGGSRGNCGGAIASNDQLTALVPQTMSLTVSEAPTFWVYIPDDPKNLEYSELILQDEIAERPIYRIRYQLENTPGVVRVNAPSDREYQLEPQKLYRWYFKVKCTGGNQVAVGGLIERVTLPPSAQNNRGYLDNKIWHEILTEVGNRLRLSPDNSVIREEWKLLLNAPGVNLNHLGDRPLVACCEMEEE</sequence>
<proteinExistence type="predicted"/>